<protein>
    <recommendedName>
        <fullName evidence="4">HTH araC/xylS-type domain-containing protein</fullName>
    </recommendedName>
</protein>
<dbReference type="EMBL" id="BPRB01000009">
    <property type="protein sequence ID" value="GJE58098.1"/>
    <property type="molecule type" value="Genomic_DNA"/>
</dbReference>
<dbReference type="PANTHER" id="PTHR46796">
    <property type="entry name" value="HTH-TYPE TRANSCRIPTIONAL ACTIVATOR RHAS-RELATED"/>
    <property type="match status" value="1"/>
</dbReference>
<keyword evidence="2" id="KW-0238">DNA-binding</keyword>
<dbReference type="PROSITE" id="PS00041">
    <property type="entry name" value="HTH_ARAC_FAMILY_1"/>
    <property type="match status" value="1"/>
</dbReference>
<dbReference type="InterPro" id="IPR050204">
    <property type="entry name" value="AraC_XylS_family_regulators"/>
</dbReference>
<dbReference type="Proteomes" id="UP001055057">
    <property type="component" value="Unassembled WGS sequence"/>
</dbReference>
<evidence type="ECO:0000256" key="2">
    <source>
        <dbReference type="ARBA" id="ARBA00023125"/>
    </source>
</evidence>
<reference evidence="5" key="2">
    <citation type="submission" date="2021-08" db="EMBL/GenBank/DDBJ databases">
        <authorList>
            <person name="Tani A."/>
            <person name="Ola A."/>
            <person name="Ogura Y."/>
            <person name="Katsura K."/>
            <person name="Hayashi T."/>
        </authorList>
    </citation>
    <scope>NUCLEOTIDE SEQUENCE</scope>
    <source>
        <strain evidence="5">DSM 23632</strain>
    </source>
</reference>
<dbReference type="Gene3D" id="1.10.10.60">
    <property type="entry name" value="Homeodomain-like"/>
    <property type="match status" value="1"/>
</dbReference>
<dbReference type="SMART" id="SM00342">
    <property type="entry name" value="HTH_ARAC"/>
    <property type="match status" value="1"/>
</dbReference>
<proteinExistence type="predicted"/>
<dbReference type="InterPro" id="IPR018062">
    <property type="entry name" value="HTH_AraC-typ_CS"/>
</dbReference>
<keyword evidence="3" id="KW-0804">Transcription</keyword>
<dbReference type="InterPro" id="IPR018060">
    <property type="entry name" value="HTH_AraC"/>
</dbReference>
<evidence type="ECO:0000313" key="6">
    <source>
        <dbReference type="Proteomes" id="UP001055057"/>
    </source>
</evidence>
<evidence type="ECO:0000256" key="3">
    <source>
        <dbReference type="ARBA" id="ARBA00023163"/>
    </source>
</evidence>
<comment type="caution">
    <text evidence="5">The sequence shown here is derived from an EMBL/GenBank/DDBJ whole genome shotgun (WGS) entry which is preliminary data.</text>
</comment>
<accession>A0ABQ4TTU2</accession>
<keyword evidence="1" id="KW-0805">Transcription regulation</keyword>
<evidence type="ECO:0000256" key="1">
    <source>
        <dbReference type="ARBA" id="ARBA00023015"/>
    </source>
</evidence>
<evidence type="ECO:0000313" key="5">
    <source>
        <dbReference type="EMBL" id="GJE58098.1"/>
    </source>
</evidence>
<dbReference type="PROSITE" id="PS01124">
    <property type="entry name" value="HTH_ARAC_FAMILY_2"/>
    <property type="match status" value="1"/>
</dbReference>
<sequence>MYERAAEAPLDPLWHVAGGTTFFAGPLGYNASHQHGAPVYLAGLYGAFRLRVRDGAWITCRTAMIPAGVPHELDLGGDPLGVLYREPDAAGHVDLVPLLHGTHEVSGALVGTAGAIVPLRDLFETRAGPRDAGPALDDLLRFSAARAGRVLDARVSRAVAILDADPDAMPAAVLARAVGLSASRFQHLFTQEVGVPYRRYRAWMRMRRAIRAVVAGSNFTRAAYAAGFSDQSHLAHDFRRTFGAPASLSLLHIRR</sequence>
<reference evidence="5" key="1">
    <citation type="journal article" date="2021" name="Front. Microbiol.">
        <title>Comprehensive Comparative Genomics and Phenotyping of Methylobacterium Species.</title>
        <authorList>
            <person name="Alessa O."/>
            <person name="Ogura Y."/>
            <person name="Fujitani Y."/>
            <person name="Takami H."/>
            <person name="Hayashi T."/>
            <person name="Sahin N."/>
            <person name="Tani A."/>
        </authorList>
    </citation>
    <scope>NUCLEOTIDE SEQUENCE</scope>
    <source>
        <strain evidence="5">DSM 23632</strain>
    </source>
</reference>
<organism evidence="5 6">
    <name type="scientific">Methylobacterium trifolii</name>
    <dbReference type="NCBI Taxonomy" id="1003092"/>
    <lineage>
        <taxon>Bacteria</taxon>
        <taxon>Pseudomonadati</taxon>
        <taxon>Pseudomonadota</taxon>
        <taxon>Alphaproteobacteria</taxon>
        <taxon>Hyphomicrobiales</taxon>
        <taxon>Methylobacteriaceae</taxon>
        <taxon>Methylobacterium</taxon>
    </lineage>
</organism>
<dbReference type="RefSeq" id="WP_238180733.1">
    <property type="nucleotide sequence ID" value="NZ_BPRB01000009.1"/>
</dbReference>
<keyword evidence="6" id="KW-1185">Reference proteome</keyword>
<feature type="domain" description="HTH araC/xylS-type" evidence="4">
    <location>
        <begin position="156"/>
        <end position="252"/>
    </location>
</feature>
<gene>
    <name evidence="5" type="ORF">MPOCJGCO_0176</name>
</gene>
<name>A0ABQ4TTU2_9HYPH</name>
<evidence type="ECO:0000259" key="4">
    <source>
        <dbReference type="PROSITE" id="PS01124"/>
    </source>
</evidence>
<dbReference type="Pfam" id="PF12833">
    <property type="entry name" value="HTH_18"/>
    <property type="match status" value="1"/>
</dbReference>